<dbReference type="Gene3D" id="3.30.460.10">
    <property type="entry name" value="Beta Polymerase, domain 2"/>
    <property type="match status" value="1"/>
</dbReference>
<name>A0A1N6Y1E4_9BACT</name>
<evidence type="ECO:0000313" key="2">
    <source>
        <dbReference type="Proteomes" id="UP000185924"/>
    </source>
</evidence>
<dbReference type="PANTHER" id="PTHR34822:SF1">
    <property type="entry name" value="GRPB FAMILY PROTEIN"/>
    <property type="match status" value="1"/>
</dbReference>
<sequence length="189" mass="22082">MYKSLYELTREDWNTLFPIALVDHDPKWKILFEQEKGRILAKLGEGVVRRIEHFGSTSIAHIKAKPYIDIILEVPDELLFDEEIITRLGEIGYTYFKVSAREYIAAYMSFGKGYRLDGGKEQIFHLHVCPKDNVMWEQVGFRDFLNAHPERAKAYEALKLELAAVYRNDRGAYMLGKTDFIRQTLNMIK</sequence>
<keyword evidence="1" id="KW-0808">Transferase</keyword>
<dbReference type="GO" id="GO:0016740">
    <property type="term" value="F:transferase activity"/>
    <property type="evidence" value="ECO:0007669"/>
    <property type="project" value="UniProtKB-KW"/>
</dbReference>
<dbReference type="AlphaFoldDB" id="A0A1N6Y1E4"/>
<dbReference type="InterPro" id="IPR043519">
    <property type="entry name" value="NT_sf"/>
</dbReference>
<evidence type="ECO:0000313" key="1">
    <source>
        <dbReference type="EMBL" id="SIR08390.1"/>
    </source>
</evidence>
<organism evidence="1 2">
    <name type="scientific">Pontibacter lucknowensis</name>
    <dbReference type="NCBI Taxonomy" id="1077936"/>
    <lineage>
        <taxon>Bacteria</taxon>
        <taxon>Pseudomonadati</taxon>
        <taxon>Bacteroidota</taxon>
        <taxon>Cytophagia</taxon>
        <taxon>Cytophagales</taxon>
        <taxon>Hymenobacteraceae</taxon>
        <taxon>Pontibacter</taxon>
    </lineage>
</organism>
<dbReference type="Proteomes" id="UP000185924">
    <property type="component" value="Unassembled WGS sequence"/>
</dbReference>
<dbReference type="OrthoDB" id="241498at2"/>
<proteinExistence type="predicted"/>
<gene>
    <name evidence="1" type="ORF">SAMN05421545_2201</name>
</gene>
<dbReference type="PANTHER" id="PTHR34822">
    <property type="entry name" value="GRPB DOMAIN PROTEIN (AFU_ORTHOLOGUE AFUA_1G01530)"/>
    <property type="match status" value="1"/>
</dbReference>
<dbReference type="EMBL" id="FTNM01000003">
    <property type="protein sequence ID" value="SIR08390.1"/>
    <property type="molecule type" value="Genomic_DNA"/>
</dbReference>
<dbReference type="InterPro" id="IPR007344">
    <property type="entry name" value="GrpB/CoaE"/>
</dbReference>
<protein>
    <submittedName>
        <fullName evidence="1">GrpB domain, predicted nucleotidyltransferase, UPF0157 family</fullName>
    </submittedName>
</protein>
<dbReference type="RefSeq" id="WP_076422448.1">
    <property type="nucleotide sequence ID" value="NZ_FTNM01000003.1"/>
</dbReference>
<reference evidence="2" key="1">
    <citation type="submission" date="2017-01" db="EMBL/GenBank/DDBJ databases">
        <authorList>
            <person name="Varghese N."/>
            <person name="Submissions S."/>
        </authorList>
    </citation>
    <scope>NUCLEOTIDE SEQUENCE [LARGE SCALE GENOMIC DNA]</scope>
    <source>
        <strain evidence="2">DM9</strain>
    </source>
</reference>
<keyword evidence="2" id="KW-1185">Reference proteome</keyword>
<dbReference type="STRING" id="1077936.SAMN05421545_2201"/>
<dbReference type="SUPFAM" id="SSF81301">
    <property type="entry name" value="Nucleotidyltransferase"/>
    <property type="match status" value="1"/>
</dbReference>
<dbReference type="Pfam" id="PF04229">
    <property type="entry name" value="GrpB"/>
    <property type="match status" value="1"/>
</dbReference>
<accession>A0A1N6Y1E4</accession>